<feature type="region of interest" description="Disordered" evidence="1">
    <location>
        <begin position="62"/>
        <end position="99"/>
    </location>
</feature>
<organism evidence="2 3">
    <name type="scientific">Vicia faba</name>
    <name type="common">Broad bean</name>
    <name type="synonym">Faba vulgaris</name>
    <dbReference type="NCBI Taxonomy" id="3906"/>
    <lineage>
        <taxon>Eukaryota</taxon>
        <taxon>Viridiplantae</taxon>
        <taxon>Streptophyta</taxon>
        <taxon>Embryophyta</taxon>
        <taxon>Tracheophyta</taxon>
        <taxon>Spermatophyta</taxon>
        <taxon>Magnoliopsida</taxon>
        <taxon>eudicotyledons</taxon>
        <taxon>Gunneridae</taxon>
        <taxon>Pentapetalae</taxon>
        <taxon>rosids</taxon>
        <taxon>fabids</taxon>
        <taxon>Fabales</taxon>
        <taxon>Fabaceae</taxon>
        <taxon>Papilionoideae</taxon>
        <taxon>50 kb inversion clade</taxon>
        <taxon>NPAAA clade</taxon>
        <taxon>Hologalegina</taxon>
        <taxon>IRL clade</taxon>
        <taxon>Fabeae</taxon>
        <taxon>Vicia</taxon>
    </lineage>
</organism>
<dbReference type="AlphaFoldDB" id="A0AAV1B1J8"/>
<name>A0AAV1B1J8_VICFA</name>
<protein>
    <submittedName>
        <fullName evidence="2">Uncharacterized protein</fullName>
    </submittedName>
</protein>
<dbReference type="Proteomes" id="UP001157006">
    <property type="component" value="Chromosome 6"/>
</dbReference>
<sequence length="122" mass="13983">MGDCKQEAYPIKRKIDTYVDYVQQFGLFHPVPELARLHPGTRKQGELVESYNADLQRNACQESDRVYGSASTHHKSGNVDKKGQRKSEDSDGRIKTKQTRSRRTIIILLHLWISEALPTCLQ</sequence>
<reference evidence="2 3" key="1">
    <citation type="submission" date="2023-01" db="EMBL/GenBank/DDBJ databases">
        <authorList>
            <person name="Kreplak J."/>
        </authorList>
    </citation>
    <scope>NUCLEOTIDE SEQUENCE [LARGE SCALE GENOMIC DNA]</scope>
</reference>
<accession>A0AAV1B1J8</accession>
<evidence type="ECO:0000256" key="1">
    <source>
        <dbReference type="SAM" id="MobiDB-lite"/>
    </source>
</evidence>
<feature type="compositionally biased region" description="Basic and acidic residues" evidence="1">
    <location>
        <begin position="77"/>
        <end position="94"/>
    </location>
</feature>
<keyword evidence="3" id="KW-1185">Reference proteome</keyword>
<dbReference type="EMBL" id="OX451741">
    <property type="protein sequence ID" value="CAI8616435.1"/>
    <property type="molecule type" value="Genomic_DNA"/>
</dbReference>
<evidence type="ECO:0000313" key="2">
    <source>
        <dbReference type="EMBL" id="CAI8616435.1"/>
    </source>
</evidence>
<evidence type="ECO:0000313" key="3">
    <source>
        <dbReference type="Proteomes" id="UP001157006"/>
    </source>
</evidence>
<proteinExistence type="predicted"/>
<gene>
    <name evidence="2" type="ORF">VFH_VI028920</name>
</gene>